<evidence type="ECO:0000256" key="6">
    <source>
        <dbReference type="ARBA" id="ARBA00023136"/>
    </source>
</evidence>
<comment type="subcellular location">
    <subcellularLocation>
        <location evidence="1">Membrane</location>
        <topology evidence="1">Multi-pass membrane protein</topology>
    </subcellularLocation>
</comment>
<keyword evidence="6 7" id="KW-0472">Membrane</keyword>
<dbReference type="SMART" id="SM01415">
    <property type="entry name" value="DUF106"/>
    <property type="match status" value="1"/>
</dbReference>
<name>A0ABQ5S043_9CHLO</name>
<gene>
    <name evidence="8" type="ORF">VaNZ11_006032</name>
</gene>
<organism evidence="8 9">
    <name type="scientific">Volvox africanus</name>
    <dbReference type="NCBI Taxonomy" id="51714"/>
    <lineage>
        <taxon>Eukaryota</taxon>
        <taxon>Viridiplantae</taxon>
        <taxon>Chlorophyta</taxon>
        <taxon>core chlorophytes</taxon>
        <taxon>Chlorophyceae</taxon>
        <taxon>CS clade</taxon>
        <taxon>Chlamydomonadales</taxon>
        <taxon>Volvocaceae</taxon>
        <taxon>Volvox</taxon>
    </lineage>
</organism>
<reference evidence="8 9" key="1">
    <citation type="journal article" date="2023" name="IScience">
        <title>Expanded male sex-determining region conserved during the evolution of homothallism in the green alga Volvox.</title>
        <authorList>
            <person name="Yamamoto K."/>
            <person name="Matsuzaki R."/>
            <person name="Mahakham W."/>
            <person name="Heman W."/>
            <person name="Sekimoto H."/>
            <person name="Kawachi M."/>
            <person name="Minakuchi Y."/>
            <person name="Toyoda A."/>
            <person name="Nozaki H."/>
        </authorList>
    </citation>
    <scope>NUCLEOTIDE SEQUENCE [LARGE SCALE GENOMIC DNA]</scope>
    <source>
        <strain evidence="8 9">NIES-4468</strain>
    </source>
</reference>
<evidence type="ECO:0000256" key="5">
    <source>
        <dbReference type="ARBA" id="ARBA00022989"/>
    </source>
</evidence>
<dbReference type="PANTHER" id="PTHR13116:SF5">
    <property type="entry name" value="ER MEMBRANE PROTEIN COMPLEX SUBUNIT 3"/>
    <property type="match status" value="1"/>
</dbReference>
<evidence type="ECO:0000313" key="9">
    <source>
        <dbReference type="Proteomes" id="UP001165090"/>
    </source>
</evidence>
<dbReference type="Proteomes" id="UP001165090">
    <property type="component" value="Unassembled WGS sequence"/>
</dbReference>
<evidence type="ECO:0000256" key="4">
    <source>
        <dbReference type="ARBA" id="ARBA00022692"/>
    </source>
</evidence>
<feature type="transmembrane region" description="Helical" evidence="7">
    <location>
        <begin position="218"/>
        <end position="239"/>
    </location>
</feature>
<protein>
    <recommendedName>
        <fullName evidence="3">ER membrane protein complex subunit 3</fullName>
    </recommendedName>
</protein>
<evidence type="ECO:0000256" key="1">
    <source>
        <dbReference type="ARBA" id="ARBA00004141"/>
    </source>
</evidence>
<evidence type="ECO:0000256" key="2">
    <source>
        <dbReference type="ARBA" id="ARBA00005376"/>
    </source>
</evidence>
<accession>A0ABQ5S043</accession>
<feature type="transmembrane region" description="Helical" evidence="7">
    <location>
        <begin position="76"/>
        <end position="96"/>
    </location>
</feature>
<feature type="transmembrane region" description="Helical" evidence="7">
    <location>
        <begin position="179"/>
        <end position="198"/>
    </location>
</feature>
<keyword evidence="5 7" id="KW-1133">Transmembrane helix</keyword>
<comment type="caution">
    <text evidence="8">The sequence shown here is derived from an EMBL/GenBank/DDBJ whole genome shotgun (WGS) entry which is preliminary data.</text>
</comment>
<dbReference type="Pfam" id="PF01956">
    <property type="entry name" value="EMC3_TMCO1"/>
    <property type="match status" value="1"/>
</dbReference>
<evidence type="ECO:0000256" key="3">
    <source>
        <dbReference type="ARBA" id="ARBA00020822"/>
    </source>
</evidence>
<sequence>GTGCNKLRNITLHRQKDFAYALPAAVSNRLIRRSKDFVIRSGYYKLIIVTSIARLLNMEGAHPLLLDHAVRDWVFIPLTLAIVLMKLLTQYMHLLFNTPPPTNKELKELREMQAVARAGRLRGFGRFIPESSFKMRKDYFAGEKGIFSHKAVTRSPQEAMATDPSVMVDMMKKNLTGMVPQLAMGMVVNFFFQGFVIGKVPFPLSPRFKPMLQRGIDLVSLDVSYFTSLSYYILLLFGLRGAFSLVFREDVIDETEMMRRQMNPMAASPMGVDMDAMFKSEKAALAAVDYEWELESAEERAVDILRRQLKSKKN</sequence>
<comment type="similarity">
    <text evidence="2">Belongs to the EMC3 family.</text>
</comment>
<evidence type="ECO:0000313" key="8">
    <source>
        <dbReference type="EMBL" id="GLI63125.1"/>
    </source>
</evidence>
<feature type="non-terminal residue" evidence="8">
    <location>
        <position position="1"/>
    </location>
</feature>
<keyword evidence="9" id="KW-1185">Reference proteome</keyword>
<dbReference type="PANTHER" id="PTHR13116">
    <property type="entry name" value="ER MEMBRANE PROTEIN COMPLEX SUBUNIT 3"/>
    <property type="match status" value="1"/>
</dbReference>
<dbReference type="InterPro" id="IPR002809">
    <property type="entry name" value="EMC3/TMCO1"/>
</dbReference>
<dbReference type="EMBL" id="BSDZ01000014">
    <property type="protein sequence ID" value="GLI63125.1"/>
    <property type="molecule type" value="Genomic_DNA"/>
</dbReference>
<dbReference type="InterPro" id="IPR008568">
    <property type="entry name" value="EMC3"/>
</dbReference>
<evidence type="ECO:0000256" key="7">
    <source>
        <dbReference type="SAM" id="Phobius"/>
    </source>
</evidence>
<proteinExistence type="inferred from homology"/>
<keyword evidence="4 7" id="KW-0812">Transmembrane</keyword>
<feature type="transmembrane region" description="Helical" evidence="7">
    <location>
        <begin position="37"/>
        <end position="56"/>
    </location>
</feature>